<proteinExistence type="predicted"/>
<reference evidence="1" key="1">
    <citation type="submission" date="2021-01" db="EMBL/GenBank/DDBJ databases">
        <authorList>
            <person name="Corre E."/>
            <person name="Pelletier E."/>
            <person name="Niang G."/>
            <person name="Scheremetjew M."/>
            <person name="Finn R."/>
            <person name="Kale V."/>
            <person name="Holt S."/>
            <person name="Cochrane G."/>
            <person name="Meng A."/>
            <person name="Brown T."/>
            <person name="Cohen L."/>
        </authorList>
    </citation>
    <scope>NUCLEOTIDE SEQUENCE</scope>
    <source>
        <strain evidence="1">Pop2</strain>
    </source>
</reference>
<dbReference type="AlphaFoldDB" id="A0A7S2EI89"/>
<protein>
    <submittedName>
        <fullName evidence="1">Uncharacterized protein</fullName>
    </submittedName>
</protein>
<name>A0A7S2EI89_9STRA</name>
<gene>
    <name evidence="1" type="ORF">DBRI1063_LOCUS14375</name>
</gene>
<organism evidence="1">
    <name type="scientific">Ditylum brightwellii</name>
    <dbReference type="NCBI Taxonomy" id="49249"/>
    <lineage>
        <taxon>Eukaryota</taxon>
        <taxon>Sar</taxon>
        <taxon>Stramenopiles</taxon>
        <taxon>Ochrophyta</taxon>
        <taxon>Bacillariophyta</taxon>
        <taxon>Mediophyceae</taxon>
        <taxon>Lithodesmiophycidae</taxon>
        <taxon>Lithodesmiales</taxon>
        <taxon>Lithodesmiaceae</taxon>
        <taxon>Ditylum</taxon>
    </lineage>
</organism>
<dbReference type="EMBL" id="HBGN01022545">
    <property type="protein sequence ID" value="CAD9336640.1"/>
    <property type="molecule type" value="Transcribed_RNA"/>
</dbReference>
<evidence type="ECO:0000313" key="1">
    <source>
        <dbReference type="EMBL" id="CAD9336640.1"/>
    </source>
</evidence>
<accession>A0A7S2EI89</accession>
<sequence>MSVLSQEELFETKSPRKLNETELSSLRELLKKEASSTEGGDDEDINDLLDYAFAMVGNGKAVGYVVDELISMEMDGCDAEAAKRMGARLAIFLRDMDSNNNNKETVLQDAAVMKEKDGTSDTNEVNSGVTTIKVSAY</sequence>